<dbReference type="InterPro" id="IPR016162">
    <property type="entry name" value="Ald_DH_N"/>
</dbReference>
<dbReference type="InterPro" id="IPR016163">
    <property type="entry name" value="Ald_DH_C"/>
</dbReference>
<dbReference type="InterPro" id="IPR029510">
    <property type="entry name" value="Ald_DH_CS_GLU"/>
</dbReference>
<feature type="domain" description="Aldehyde dehydrogenase" evidence="3">
    <location>
        <begin position="13"/>
        <end position="472"/>
    </location>
</feature>
<dbReference type="Gene3D" id="3.40.605.10">
    <property type="entry name" value="Aldehyde Dehydrogenase, Chain A, domain 1"/>
    <property type="match status" value="1"/>
</dbReference>
<dbReference type="InterPro" id="IPR016161">
    <property type="entry name" value="Ald_DH/histidinol_DH"/>
</dbReference>
<dbReference type="GO" id="GO:0016620">
    <property type="term" value="F:oxidoreductase activity, acting on the aldehyde or oxo group of donors, NAD or NADP as acceptor"/>
    <property type="evidence" value="ECO:0007669"/>
    <property type="project" value="InterPro"/>
</dbReference>
<dbReference type="SUPFAM" id="SSF53720">
    <property type="entry name" value="ALDH-like"/>
    <property type="match status" value="1"/>
</dbReference>
<evidence type="ECO:0000313" key="4">
    <source>
        <dbReference type="EMBL" id="SVA76085.1"/>
    </source>
</evidence>
<comment type="similarity">
    <text evidence="1">Belongs to the aldehyde dehydrogenase family.</text>
</comment>
<proteinExistence type="inferred from homology"/>
<keyword evidence="2" id="KW-0560">Oxidoreductase</keyword>
<accession>A0A381YGF8</accession>
<dbReference type="PANTHER" id="PTHR11699">
    <property type="entry name" value="ALDEHYDE DEHYDROGENASE-RELATED"/>
    <property type="match status" value="1"/>
</dbReference>
<dbReference type="Pfam" id="PF00171">
    <property type="entry name" value="Aldedh"/>
    <property type="match status" value="1"/>
</dbReference>
<dbReference type="PROSITE" id="PS00687">
    <property type="entry name" value="ALDEHYDE_DEHYDR_GLU"/>
    <property type="match status" value="1"/>
</dbReference>
<organism evidence="4">
    <name type="scientific">marine metagenome</name>
    <dbReference type="NCBI Taxonomy" id="408172"/>
    <lineage>
        <taxon>unclassified sequences</taxon>
        <taxon>metagenomes</taxon>
        <taxon>ecological metagenomes</taxon>
    </lineage>
</organism>
<sequence>MKTKNKNYINNEWVEAAGGDSFEVENPFNEKIIATVPYSKEKDVDNAVTVAKSAWKDWKTLGSLDMRDLLREVAVKSRKHDHEIAKIIVAESGKPLIECLDEIEWIASIFEYYSEIGRDQKGRVVAPVVSRSMSMVVKEPYGVVGCIVPWNYPLLLMAWKAAPALAAGNTMVIKPSEYTPLSIMRWLEVACDHLPRGVVNMITGDGVTGSYLVEHSDTRVIAFTGSVDTGKKIAMMAAKQLKKTSLELGGNDPIIICDDVDIKIAARGTTWGGLLNAGQVCTSLERVFVMDNIADDFIEAVVEAAKKVRLGDPMHGKTDMGPMSSLDALTKVENKVKRAKKEGARLLTGGSKPADFEKGYFYRPTVFDKIESHMEMMNIETFGPIIPIQKVKNLEEAINLANDSEYGLGCNIYTNDMEKALTAAEDIKAGSFWINDPLTDNEAAPFGGMKMSGGGRELGIEGLDEFREPKHILIDYKIRDKDYWFPYDLDEGRKT</sequence>
<dbReference type="FunFam" id="3.40.309.10:FF:000009">
    <property type="entry name" value="Aldehyde dehydrogenase A"/>
    <property type="match status" value="1"/>
</dbReference>
<evidence type="ECO:0000259" key="3">
    <source>
        <dbReference type="Pfam" id="PF00171"/>
    </source>
</evidence>
<dbReference type="InterPro" id="IPR015590">
    <property type="entry name" value="Aldehyde_DH_dom"/>
</dbReference>
<protein>
    <recommendedName>
        <fullName evidence="3">Aldehyde dehydrogenase domain-containing protein</fullName>
    </recommendedName>
</protein>
<gene>
    <name evidence="4" type="ORF">METZ01_LOCUS128939</name>
</gene>
<evidence type="ECO:0000256" key="2">
    <source>
        <dbReference type="ARBA" id="ARBA00023002"/>
    </source>
</evidence>
<reference evidence="4" key="1">
    <citation type="submission" date="2018-05" db="EMBL/GenBank/DDBJ databases">
        <authorList>
            <person name="Lanie J.A."/>
            <person name="Ng W.-L."/>
            <person name="Kazmierczak K.M."/>
            <person name="Andrzejewski T.M."/>
            <person name="Davidsen T.M."/>
            <person name="Wayne K.J."/>
            <person name="Tettelin H."/>
            <person name="Glass J.I."/>
            <person name="Rusch D."/>
            <person name="Podicherti R."/>
            <person name="Tsui H.-C.T."/>
            <person name="Winkler M.E."/>
        </authorList>
    </citation>
    <scope>NUCLEOTIDE SEQUENCE</scope>
</reference>
<evidence type="ECO:0000256" key="1">
    <source>
        <dbReference type="ARBA" id="ARBA00009986"/>
    </source>
</evidence>
<name>A0A381YGF8_9ZZZZ</name>
<dbReference type="CDD" id="cd07078">
    <property type="entry name" value="ALDH"/>
    <property type="match status" value="1"/>
</dbReference>
<dbReference type="EMBL" id="UINC01018174">
    <property type="protein sequence ID" value="SVA76085.1"/>
    <property type="molecule type" value="Genomic_DNA"/>
</dbReference>
<dbReference type="AlphaFoldDB" id="A0A381YGF8"/>
<dbReference type="Gene3D" id="3.40.309.10">
    <property type="entry name" value="Aldehyde Dehydrogenase, Chain A, domain 2"/>
    <property type="match status" value="1"/>
</dbReference>
<dbReference type="FunFam" id="3.40.605.10:FF:000007">
    <property type="entry name" value="NAD/NADP-dependent betaine aldehyde dehydrogenase"/>
    <property type="match status" value="1"/>
</dbReference>